<organism evidence="2 3">
    <name type="scientific">Planococcus lenghuensis</name>
    <dbReference type="NCBI Taxonomy" id="2213202"/>
    <lineage>
        <taxon>Bacteria</taxon>
        <taxon>Bacillati</taxon>
        <taxon>Bacillota</taxon>
        <taxon>Bacilli</taxon>
        <taxon>Bacillales</taxon>
        <taxon>Caryophanaceae</taxon>
        <taxon>Planococcus</taxon>
    </lineage>
</organism>
<feature type="transmembrane region" description="Helical" evidence="1">
    <location>
        <begin position="33"/>
        <end position="52"/>
    </location>
</feature>
<keyword evidence="1" id="KW-1133">Transmembrane helix</keyword>
<sequence>MAYIMTFVWSALLISMVNYVVSAIQGVPFDFMWGIYMSLIVSVLVFLIAALIPGNLAPGKDHH</sequence>
<name>A0A1Q2L212_9BACL</name>
<dbReference type="EMBL" id="CP019640">
    <property type="protein sequence ID" value="AQQ53922.1"/>
    <property type="molecule type" value="Genomic_DNA"/>
</dbReference>
<dbReference type="OrthoDB" id="2440739at2"/>
<protein>
    <submittedName>
        <fullName evidence="2">DUF2929 domain-containing protein</fullName>
    </submittedName>
</protein>
<accession>A0A1Q2L212</accession>
<proteinExistence type="predicted"/>
<dbReference type="KEGG" id="pmar:B0X71_13015"/>
<reference evidence="2 3" key="1">
    <citation type="submission" date="2017-02" db="EMBL/GenBank/DDBJ databases">
        <title>The complete genomic sequence of a novel cold adapted crude oil-degrading bacterium Planococcus qaidamina Y42.</title>
        <authorList>
            <person name="Yang R."/>
        </authorList>
    </citation>
    <scope>NUCLEOTIDE SEQUENCE [LARGE SCALE GENOMIC DNA]</scope>
    <source>
        <strain evidence="2 3">Y42</strain>
    </source>
</reference>
<evidence type="ECO:0000313" key="3">
    <source>
        <dbReference type="Proteomes" id="UP000188184"/>
    </source>
</evidence>
<dbReference type="Proteomes" id="UP000188184">
    <property type="component" value="Chromosome"/>
</dbReference>
<dbReference type="InterPro" id="IPR021324">
    <property type="entry name" value="DUF2929"/>
</dbReference>
<dbReference type="AlphaFoldDB" id="A0A1Q2L212"/>
<keyword evidence="3" id="KW-1185">Reference proteome</keyword>
<keyword evidence="1" id="KW-0812">Transmembrane</keyword>
<dbReference type="Pfam" id="PF11151">
    <property type="entry name" value="DUF2929"/>
    <property type="match status" value="1"/>
</dbReference>
<evidence type="ECO:0000313" key="2">
    <source>
        <dbReference type="EMBL" id="AQQ53922.1"/>
    </source>
</evidence>
<keyword evidence="1" id="KW-0472">Membrane</keyword>
<gene>
    <name evidence="2" type="ORF">B0X71_13015</name>
</gene>
<evidence type="ECO:0000256" key="1">
    <source>
        <dbReference type="SAM" id="Phobius"/>
    </source>
</evidence>
<dbReference type="RefSeq" id="WP_077589820.1">
    <property type="nucleotide sequence ID" value="NZ_CP019640.1"/>
</dbReference>